<dbReference type="OrthoDB" id="9791139at2"/>
<dbReference type="CDD" id="cd01399">
    <property type="entry name" value="GlcN6P_deaminase"/>
    <property type="match status" value="1"/>
</dbReference>
<proteinExistence type="predicted"/>
<dbReference type="NCBIfam" id="TIGR00502">
    <property type="entry name" value="nagB"/>
    <property type="match status" value="1"/>
</dbReference>
<dbReference type="PANTHER" id="PTHR11280:SF5">
    <property type="entry name" value="GLUCOSAMINE-6-PHOSPHATE ISOMERASE"/>
    <property type="match status" value="1"/>
</dbReference>
<dbReference type="RefSeq" id="WP_075664534.1">
    <property type="nucleotide sequence ID" value="NZ_CP009247.1"/>
</dbReference>
<dbReference type="GO" id="GO:0005737">
    <property type="term" value="C:cytoplasm"/>
    <property type="evidence" value="ECO:0007669"/>
    <property type="project" value="TreeGrafter"/>
</dbReference>
<dbReference type="GO" id="GO:0004342">
    <property type="term" value="F:glucosamine-6-phosphate deaminase activity"/>
    <property type="evidence" value="ECO:0007669"/>
    <property type="project" value="UniProtKB-UniRule"/>
</dbReference>
<dbReference type="AlphaFoldDB" id="A0A1L7CUN0"/>
<dbReference type="InterPro" id="IPR004547">
    <property type="entry name" value="Glucosamine6P_isomerase"/>
</dbReference>
<dbReference type="STRING" id="1437875.CFRA_10195"/>
<keyword evidence="1" id="KW-0378">Hydrolase</keyword>
<dbReference type="GO" id="GO:0006046">
    <property type="term" value="P:N-acetylglucosamine catabolic process"/>
    <property type="evidence" value="ECO:0007669"/>
    <property type="project" value="UniProtKB-UniRule"/>
</dbReference>
<dbReference type="Proteomes" id="UP000185434">
    <property type="component" value="Chromosome"/>
</dbReference>
<dbReference type="KEGG" id="cfk:CFRA_10195"/>
<evidence type="ECO:0000313" key="5">
    <source>
        <dbReference type="EMBL" id="APT89542.1"/>
    </source>
</evidence>
<dbReference type="EMBL" id="CP009247">
    <property type="protein sequence ID" value="APT89542.1"/>
    <property type="molecule type" value="Genomic_DNA"/>
</dbReference>
<dbReference type="GO" id="GO:0019262">
    <property type="term" value="P:N-acetylneuraminate catabolic process"/>
    <property type="evidence" value="ECO:0007669"/>
    <property type="project" value="TreeGrafter"/>
</dbReference>
<dbReference type="InterPro" id="IPR006148">
    <property type="entry name" value="Glc/Gal-6P_isomerase"/>
</dbReference>
<dbReference type="GO" id="GO:0005975">
    <property type="term" value="P:carbohydrate metabolic process"/>
    <property type="evidence" value="ECO:0007669"/>
    <property type="project" value="InterPro"/>
</dbReference>
<protein>
    <recommendedName>
        <fullName evidence="3">Glucosamine-6-phosphate deaminase</fullName>
        <ecNumber evidence="3">3.5.99.6</ecNumber>
    </recommendedName>
</protein>
<sequence length="253" mass="27088">MEVVIRHTAAEVAEVAADILAGYIRPGGVLGVATGSTPIATYHELIARHGRGELSAEGVEFFALDEYVGLDHDHPQSYYRTLRDELIDPLEVDPEHLHVPDGTADPHKAGGIYEEQILAAGGIDCQLLGVGVNGHIGFNEPTSSLNSVTRLKTLHPQTVKDNARFFDSAEEVPRHVLTQGLGTIQRAGRLLLIATGANKADAVAKLVEGPLSAACPASILQWHPHATVVVDEEAAAGLANREYYEFAEANKPE</sequence>
<evidence type="ECO:0000259" key="4">
    <source>
        <dbReference type="Pfam" id="PF01182"/>
    </source>
</evidence>
<keyword evidence="2" id="KW-0119">Carbohydrate metabolism</keyword>
<dbReference type="PANTHER" id="PTHR11280">
    <property type="entry name" value="GLUCOSAMINE-6-PHOSPHATE ISOMERASE"/>
    <property type="match status" value="1"/>
</dbReference>
<keyword evidence="6" id="KW-1185">Reference proteome</keyword>
<dbReference type="NCBIfam" id="NF001684">
    <property type="entry name" value="PRK00443.1-4"/>
    <property type="match status" value="1"/>
</dbReference>
<evidence type="ECO:0000256" key="3">
    <source>
        <dbReference type="NCBIfam" id="TIGR00502"/>
    </source>
</evidence>
<organism evidence="5 6">
    <name type="scientific">Corynebacterium frankenforstense DSM 45800</name>
    <dbReference type="NCBI Taxonomy" id="1437875"/>
    <lineage>
        <taxon>Bacteria</taxon>
        <taxon>Bacillati</taxon>
        <taxon>Actinomycetota</taxon>
        <taxon>Actinomycetes</taxon>
        <taxon>Mycobacteriales</taxon>
        <taxon>Corynebacteriaceae</taxon>
        <taxon>Corynebacterium</taxon>
    </lineage>
</organism>
<reference evidence="5 6" key="1">
    <citation type="submission" date="2014-08" db="EMBL/GenBank/DDBJ databases">
        <title>Complete genome sequence of Corynebacterium frankenforstense ST18(T) (=DSM 45800(T)), isolated from raw cow milk.</title>
        <authorList>
            <person name="Ruckert C."/>
            <person name="Albersmeier A."/>
            <person name="Winkler A."/>
            <person name="Lipski A."/>
            <person name="Kalinowski J."/>
        </authorList>
    </citation>
    <scope>NUCLEOTIDE SEQUENCE [LARGE SCALE GENOMIC DNA]</scope>
    <source>
        <strain evidence="5 6">ST18</strain>
    </source>
</reference>
<gene>
    <name evidence="5" type="ORF">CFRA_10195</name>
</gene>
<feature type="domain" description="Glucosamine/galactosamine-6-phosphate isomerase" evidence="4">
    <location>
        <begin position="4"/>
        <end position="221"/>
    </location>
</feature>
<dbReference type="EC" id="3.5.99.6" evidence="3"/>
<name>A0A1L7CUN0_9CORY</name>
<evidence type="ECO:0000256" key="1">
    <source>
        <dbReference type="ARBA" id="ARBA00022801"/>
    </source>
</evidence>
<accession>A0A1L7CUN0</accession>
<dbReference type="InterPro" id="IPR037171">
    <property type="entry name" value="NagB/RpiA_transferase-like"/>
</dbReference>
<evidence type="ECO:0000256" key="2">
    <source>
        <dbReference type="ARBA" id="ARBA00023277"/>
    </source>
</evidence>
<evidence type="ECO:0000313" key="6">
    <source>
        <dbReference type="Proteomes" id="UP000185434"/>
    </source>
</evidence>
<dbReference type="Pfam" id="PF01182">
    <property type="entry name" value="Glucosamine_iso"/>
    <property type="match status" value="1"/>
</dbReference>
<dbReference type="GO" id="GO:0006043">
    <property type="term" value="P:glucosamine catabolic process"/>
    <property type="evidence" value="ECO:0007669"/>
    <property type="project" value="TreeGrafter"/>
</dbReference>
<dbReference type="SUPFAM" id="SSF100950">
    <property type="entry name" value="NagB/RpiA/CoA transferase-like"/>
    <property type="match status" value="1"/>
</dbReference>
<dbReference type="Gene3D" id="3.40.50.1360">
    <property type="match status" value="1"/>
</dbReference>
<dbReference type="GO" id="GO:0042802">
    <property type="term" value="F:identical protein binding"/>
    <property type="evidence" value="ECO:0007669"/>
    <property type="project" value="TreeGrafter"/>
</dbReference>